<evidence type="ECO:0000313" key="5">
    <source>
        <dbReference type="EMBL" id="KAE8684277.1"/>
    </source>
</evidence>
<organism evidence="5 6">
    <name type="scientific">Hibiscus syriacus</name>
    <name type="common">Rose of Sharon</name>
    <dbReference type="NCBI Taxonomy" id="106335"/>
    <lineage>
        <taxon>Eukaryota</taxon>
        <taxon>Viridiplantae</taxon>
        <taxon>Streptophyta</taxon>
        <taxon>Embryophyta</taxon>
        <taxon>Tracheophyta</taxon>
        <taxon>Spermatophyta</taxon>
        <taxon>Magnoliopsida</taxon>
        <taxon>eudicotyledons</taxon>
        <taxon>Gunneridae</taxon>
        <taxon>Pentapetalae</taxon>
        <taxon>rosids</taxon>
        <taxon>malvids</taxon>
        <taxon>Malvales</taxon>
        <taxon>Malvaceae</taxon>
        <taxon>Malvoideae</taxon>
        <taxon>Hibiscus</taxon>
    </lineage>
</organism>
<dbReference type="GO" id="GO:0005634">
    <property type="term" value="C:nucleus"/>
    <property type="evidence" value="ECO:0007669"/>
    <property type="project" value="TreeGrafter"/>
</dbReference>
<feature type="compositionally biased region" description="Basic and acidic residues" evidence="3">
    <location>
        <begin position="102"/>
        <end position="120"/>
    </location>
</feature>
<protein>
    <submittedName>
        <fullName evidence="5">SPA1-related 3 isoform 1</fullName>
    </submittedName>
</protein>
<dbReference type="GO" id="GO:0032968">
    <property type="term" value="P:positive regulation of transcription elongation by RNA polymerase II"/>
    <property type="evidence" value="ECO:0007669"/>
    <property type="project" value="TreeGrafter"/>
</dbReference>
<evidence type="ECO:0000256" key="3">
    <source>
        <dbReference type="SAM" id="MobiDB-lite"/>
    </source>
</evidence>
<dbReference type="Pfam" id="PF00069">
    <property type="entry name" value="Pkinase"/>
    <property type="match status" value="1"/>
</dbReference>
<dbReference type="InterPro" id="IPR050108">
    <property type="entry name" value="CDK"/>
</dbReference>
<feature type="region of interest" description="Disordered" evidence="3">
    <location>
        <begin position="99"/>
        <end position="124"/>
    </location>
</feature>
<dbReference type="Proteomes" id="UP000436088">
    <property type="component" value="Unassembled WGS sequence"/>
</dbReference>
<dbReference type="GO" id="GO:0000307">
    <property type="term" value="C:cyclin-dependent protein kinase holoenzyme complex"/>
    <property type="evidence" value="ECO:0007669"/>
    <property type="project" value="TreeGrafter"/>
</dbReference>
<gene>
    <name evidence="5" type="ORF">F3Y22_tig00111146pilonHSYRG00035</name>
</gene>
<dbReference type="SMART" id="SM00220">
    <property type="entry name" value="S_TKc"/>
    <property type="match status" value="1"/>
</dbReference>
<feature type="compositionally biased region" description="Basic and acidic residues" evidence="3">
    <location>
        <begin position="210"/>
        <end position="225"/>
    </location>
</feature>
<dbReference type="Gene3D" id="1.10.510.10">
    <property type="entry name" value="Transferase(Phosphotransferase) domain 1"/>
    <property type="match status" value="1"/>
</dbReference>
<feature type="region of interest" description="Disordered" evidence="3">
    <location>
        <begin position="173"/>
        <end position="231"/>
    </location>
</feature>
<dbReference type="AlphaFoldDB" id="A0A6A2YY99"/>
<evidence type="ECO:0000259" key="4">
    <source>
        <dbReference type="PROSITE" id="PS50011"/>
    </source>
</evidence>
<evidence type="ECO:0000256" key="1">
    <source>
        <dbReference type="ARBA" id="ARBA00022741"/>
    </source>
</evidence>
<dbReference type="PANTHER" id="PTHR24056:SF387">
    <property type="entry name" value="F8L10.9 PROTEIN"/>
    <property type="match status" value="1"/>
</dbReference>
<keyword evidence="1" id="KW-0547">Nucleotide-binding</keyword>
<feature type="domain" description="Protein kinase" evidence="4">
    <location>
        <begin position="1"/>
        <end position="158"/>
    </location>
</feature>
<dbReference type="PROSITE" id="PS50011">
    <property type="entry name" value="PROTEIN_KINASE_DOM"/>
    <property type="match status" value="1"/>
</dbReference>
<proteinExistence type="predicted"/>
<dbReference type="GO" id="GO:0005524">
    <property type="term" value="F:ATP binding"/>
    <property type="evidence" value="ECO:0007669"/>
    <property type="project" value="UniProtKB-KW"/>
</dbReference>
<name>A0A6A2YY99_HIBSY</name>
<accession>A0A6A2YY99</accession>
<dbReference type="InterPro" id="IPR011009">
    <property type="entry name" value="Kinase-like_dom_sf"/>
</dbReference>
<keyword evidence="2" id="KW-0067">ATP-binding</keyword>
<comment type="caution">
    <text evidence="5">The sequence shown here is derived from an EMBL/GenBank/DDBJ whole genome shotgun (WGS) entry which is preliminary data.</text>
</comment>
<dbReference type="EMBL" id="VEPZ02001246">
    <property type="protein sequence ID" value="KAE8684277.1"/>
    <property type="molecule type" value="Genomic_DNA"/>
</dbReference>
<dbReference type="PANTHER" id="PTHR24056">
    <property type="entry name" value="CELL DIVISION PROTEIN KINASE"/>
    <property type="match status" value="1"/>
</dbReference>
<keyword evidence="6" id="KW-1185">Reference proteome</keyword>
<dbReference type="InterPro" id="IPR000719">
    <property type="entry name" value="Prot_kinase_dom"/>
</dbReference>
<dbReference type="SUPFAM" id="SSF56112">
    <property type="entry name" value="Protein kinase-like (PK-like)"/>
    <property type="match status" value="1"/>
</dbReference>
<dbReference type="GO" id="GO:0008353">
    <property type="term" value="F:RNA polymerase II CTD heptapeptide repeat kinase activity"/>
    <property type="evidence" value="ECO:0007669"/>
    <property type="project" value="TreeGrafter"/>
</dbReference>
<sequence>MLGLYFVLNDVFRKSRGVLHRHIKGSNLLIDKNGILKIADFGLASFYDPHQSQPLTGRVVTLWYRPPELLLGATNYGTAVDLWSTGCILAELYAGKPIMPGRTEKGPRPDLERKATKESRAVPAPDANAELVFVNAGPLAHRAAREKSVENLDDAPKISTRADLSMMSGLVAPRSSLTSDDSREKSVFSQSKAPKMIARFPGSSESSSEQDPRHNDQQKDGRNNNKDPVLLGYGSKGQKIHYSGPLLVPSGTMDQMLKDHDRQIQEARIKTTIVKTIAANGSAVGSRAKIRSMLLGDVSCIG</sequence>
<reference evidence="5" key="1">
    <citation type="submission" date="2019-09" db="EMBL/GenBank/DDBJ databases">
        <title>Draft genome information of white flower Hibiscus syriacus.</title>
        <authorList>
            <person name="Kim Y.-M."/>
        </authorList>
    </citation>
    <scope>NUCLEOTIDE SEQUENCE [LARGE SCALE GENOMIC DNA]</scope>
    <source>
        <strain evidence="5">YM2019G1</strain>
    </source>
</reference>
<evidence type="ECO:0000313" key="6">
    <source>
        <dbReference type="Proteomes" id="UP000436088"/>
    </source>
</evidence>
<evidence type="ECO:0000256" key="2">
    <source>
        <dbReference type="ARBA" id="ARBA00022840"/>
    </source>
</evidence>